<evidence type="ECO:0000256" key="8">
    <source>
        <dbReference type="SAM" id="MobiDB-lite"/>
    </source>
</evidence>
<keyword evidence="3" id="KW-1003">Cell membrane</keyword>
<keyword evidence="2" id="KW-0813">Transport</keyword>
<dbReference type="GO" id="GO:0003333">
    <property type="term" value="P:amino acid transmembrane transport"/>
    <property type="evidence" value="ECO:0007669"/>
    <property type="project" value="InterPro"/>
</dbReference>
<evidence type="ECO:0000256" key="5">
    <source>
        <dbReference type="ARBA" id="ARBA00022692"/>
    </source>
</evidence>
<feature type="region of interest" description="Disordered" evidence="8">
    <location>
        <begin position="344"/>
        <end position="377"/>
    </location>
</feature>
<proteinExistence type="predicted"/>
<dbReference type="PANTHER" id="PTHR32195">
    <property type="entry name" value="OS07G0662800 PROTEIN"/>
    <property type="match status" value="1"/>
</dbReference>
<dbReference type="Pfam" id="PF03222">
    <property type="entry name" value="Trp_Tyr_perm"/>
    <property type="match status" value="2"/>
</dbReference>
<evidence type="ECO:0000313" key="11">
    <source>
        <dbReference type="Proteomes" id="UP001230188"/>
    </source>
</evidence>
<feature type="transmembrane region" description="Helical" evidence="9">
    <location>
        <begin position="544"/>
        <end position="572"/>
    </location>
</feature>
<reference evidence="10" key="1">
    <citation type="submission" date="2023-01" db="EMBL/GenBank/DDBJ databases">
        <title>Metagenome sequencing of chrysophaentin producing Chrysophaeum taylorii.</title>
        <authorList>
            <person name="Davison J."/>
            <person name="Bewley C."/>
        </authorList>
    </citation>
    <scope>NUCLEOTIDE SEQUENCE</scope>
    <source>
        <strain evidence="10">NIES-1699</strain>
    </source>
</reference>
<evidence type="ECO:0000256" key="1">
    <source>
        <dbReference type="ARBA" id="ARBA00004429"/>
    </source>
</evidence>
<feature type="transmembrane region" description="Helical" evidence="9">
    <location>
        <begin position="657"/>
        <end position="680"/>
    </location>
</feature>
<feature type="transmembrane region" description="Helical" evidence="9">
    <location>
        <begin position="592"/>
        <end position="614"/>
    </location>
</feature>
<keyword evidence="6 9" id="KW-1133">Transmembrane helix</keyword>
<comment type="caution">
    <text evidence="10">The sequence shown here is derived from an EMBL/GenBank/DDBJ whole genome shotgun (WGS) entry which is preliminary data.</text>
</comment>
<keyword evidence="7 9" id="KW-0472">Membrane</keyword>
<feature type="transmembrane region" description="Helical" evidence="9">
    <location>
        <begin position="463"/>
        <end position="481"/>
    </location>
</feature>
<sequence>MWWSCVEVEGESSEGCAVVIATVDNAEYRARLAATLEHLDSRGFDHPEFRVLPTPLYDASALIDAQSRKVSRVLMQGWRDILMAVVVREASDVVLVFEDDARLAEGVDARRIASAARAGLAAAAAVDVVSLGHAWKGMATADDPRHRPLGDSLRGVHATTCVALRGTACPAIARHLAAIPLSRLTHLDAWLFRYQQAFGLALCDPPIVGWARTHRTLTRVRASGGGACEGRRNSHGRRGSLPPPWRGPLRWLVNRPPSDAAAAANFFLRPAAAGTPSRRSWSTTLETAALVSGAAVGGGFLALPRATAHLGLLPSFVALVAAWAYLTACSIALAEGTVRTQTAVEKRRASGDEDATEDAAVEKRRASGDEDATEDAADDEGASIFAVAIEALGKRRRRTRWVVGLASTCFVLATLATLSSQMAKARSIATLVVPEAVATPLAAGAAYALAFGVSARVAEKCSALLSASMVVAFVALLKGIASAASRVPIDPAAHSNWLALAPWAASSRLGDPWPVAVFCQLLCFGEVVAIACRRLDDRRDAKASLAGPLVLGGGIPLLMALSLVYVAAQLPVAATQKDPLDALLASGSRLDVASVGCFAACAIATTTIGTLLAVSQFLTDLVCARFGFCSLDHRRVVRVCSILVPTLASFLDDDIFYKAIAFAGSFPVTVLWGILPAFLLDALRRRQALKLQDVKEKNVAGGGGRGGSRRLFDDDNNILPGGRLALDALKLIGLALLAINATPALASIRAAAAAAAAAAIKAS</sequence>
<name>A0AAD7UI08_9STRA</name>
<accession>A0AAD7UI08</accession>
<comment type="subcellular location">
    <subcellularLocation>
        <location evidence="1">Cell inner membrane</location>
        <topology evidence="1">Multi-pass membrane protein</topology>
    </subcellularLocation>
</comment>
<evidence type="ECO:0000256" key="9">
    <source>
        <dbReference type="SAM" id="Phobius"/>
    </source>
</evidence>
<evidence type="ECO:0000256" key="3">
    <source>
        <dbReference type="ARBA" id="ARBA00022475"/>
    </source>
</evidence>
<dbReference type="Proteomes" id="UP001230188">
    <property type="component" value="Unassembled WGS sequence"/>
</dbReference>
<evidence type="ECO:0000256" key="7">
    <source>
        <dbReference type="ARBA" id="ARBA00023136"/>
    </source>
</evidence>
<feature type="transmembrane region" description="Helical" evidence="9">
    <location>
        <begin position="401"/>
        <end position="422"/>
    </location>
</feature>
<evidence type="ECO:0000256" key="2">
    <source>
        <dbReference type="ARBA" id="ARBA00022448"/>
    </source>
</evidence>
<dbReference type="InterPro" id="IPR018227">
    <property type="entry name" value="Amino_acid_transport_2"/>
</dbReference>
<dbReference type="AlphaFoldDB" id="A0AAD7UI08"/>
<keyword evidence="11" id="KW-1185">Reference proteome</keyword>
<feature type="transmembrane region" description="Helical" evidence="9">
    <location>
        <begin position="513"/>
        <end position="532"/>
    </location>
</feature>
<protein>
    <submittedName>
        <fullName evidence="10">Uncharacterized protein</fullName>
    </submittedName>
</protein>
<feature type="transmembrane region" description="Helical" evidence="9">
    <location>
        <begin position="428"/>
        <end position="451"/>
    </location>
</feature>
<feature type="transmembrane region" description="Helical" evidence="9">
    <location>
        <begin position="635"/>
        <end position="651"/>
    </location>
</feature>
<dbReference type="PANTHER" id="PTHR32195:SF24">
    <property type="entry name" value="TRYPTOPHAN OR TYROSINE TRANSPORTER PROTEIN"/>
    <property type="match status" value="1"/>
</dbReference>
<feature type="transmembrane region" description="Helical" evidence="9">
    <location>
        <begin position="316"/>
        <end position="338"/>
    </location>
</feature>
<evidence type="ECO:0000313" key="10">
    <source>
        <dbReference type="EMBL" id="KAJ8607474.1"/>
    </source>
</evidence>
<keyword evidence="4" id="KW-0997">Cell inner membrane</keyword>
<organism evidence="10 11">
    <name type="scientific">Chrysophaeum taylorii</name>
    <dbReference type="NCBI Taxonomy" id="2483200"/>
    <lineage>
        <taxon>Eukaryota</taxon>
        <taxon>Sar</taxon>
        <taxon>Stramenopiles</taxon>
        <taxon>Ochrophyta</taxon>
        <taxon>Pelagophyceae</taxon>
        <taxon>Pelagomonadales</taxon>
        <taxon>Pelagomonadaceae</taxon>
        <taxon>Chrysophaeum</taxon>
    </lineage>
</organism>
<dbReference type="EMBL" id="JAQMWT010000216">
    <property type="protein sequence ID" value="KAJ8607474.1"/>
    <property type="molecule type" value="Genomic_DNA"/>
</dbReference>
<keyword evidence="5 9" id="KW-0812">Transmembrane</keyword>
<gene>
    <name evidence="10" type="ORF">CTAYLR_009431</name>
</gene>
<evidence type="ECO:0000256" key="6">
    <source>
        <dbReference type="ARBA" id="ARBA00022989"/>
    </source>
</evidence>
<dbReference type="GO" id="GO:0005886">
    <property type="term" value="C:plasma membrane"/>
    <property type="evidence" value="ECO:0007669"/>
    <property type="project" value="UniProtKB-SubCell"/>
</dbReference>
<evidence type="ECO:0000256" key="4">
    <source>
        <dbReference type="ARBA" id="ARBA00022519"/>
    </source>
</evidence>